<dbReference type="SUPFAM" id="SSF56219">
    <property type="entry name" value="DNase I-like"/>
    <property type="match status" value="1"/>
</dbReference>
<dbReference type="AlphaFoldDB" id="A0A803NI13"/>
<reference evidence="1" key="2">
    <citation type="submission" date="2021-03" db="UniProtKB">
        <authorList>
            <consortium name="EnsemblPlants"/>
        </authorList>
    </citation>
    <scope>IDENTIFICATION</scope>
</reference>
<dbReference type="Gene3D" id="3.60.10.10">
    <property type="entry name" value="Endonuclease/exonuclease/phosphatase"/>
    <property type="match status" value="1"/>
</dbReference>
<keyword evidence="2" id="KW-1185">Reference proteome</keyword>
<proteinExistence type="predicted"/>
<accession>A0A803NI13</accession>
<dbReference type="EnsemblPlants" id="evm.model.01.1667">
    <property type="protein sequence ID" value="cds.evm.model.01.1667"/>
    <property type="gene ID" value="evm.TU.01.1667"/>
</dbReference>
<sequence>MIHCQVQSQQQIGNFLVTFLYGFNDEHKREDLWGDLEKLAAGIQEPWIVLGDFNEILFANERVGRKAQSIPSTRLRNCMETCDMMDLKYSRSFFTWNNKQKPEDRVFSKIDRAMINSKWSCALPDSEAVFLPELSFDHNPILVSIYREWNSGKKPFPYYNMWKLAPDFNAKVSQCWQGDIAGTRMFKMVSKLRRLKPLLKLINQEGFSDIQKADTIARNDLIAAQAAMTKNPLSFQLMAAEQEANKRYNEVHKAFSMFMSQKAKLNWASYGDENSAFFHASCVPKVNPVRRVVIPCPTNLPVVPASCVPKPLDLFTTRKSSFAGALLLRKAFLGQVVLLSKAYPGSLVKKGLLPTAYSNRYQ</sequence>
<organism evidence="1 2">
    <name type="scientific">Cannabis sativa</name>
    <name type="common">Hemp</name>
    <name type="synonym">Marijuana</name>
    <dbReference type="NCBI Taxonomy" id="3483"/>
    <lineage>
        <taxon>Eukaryota</taxon>
        <taxon>Viridiplantae</taxon>
        <taxon>Streptophyta</taxon>
        <taxon>Embryophyta</taxon>
        <taxon>Tracheophyta</taxon>
        <taxon>Spermatophyta</taxon>
        <taxon>Magnoliopsida</taxon>
        <taxon>eudicotyledons</taxon>
        <taxon>Gunneridae</taxon>
        <taxon>Pentapetalae</taxon>
        <taxon>rosids</taxon>
        <taxon>fabids</taxon>
        <taxon>Rosales</taxon>
        <taxon>Cannabaceae</taxon>
        <taxon>Cannabis</taxon>
    </lineage>
</organism>
<dbReference type="PANTHER" id="PTHR33710:SF81">
    <property type="entry name" value="ENDONUCLEASE_EXONUCLEASE_PHOSPHATASE DOMAIN-CONTAINING PROTEIN"/>
    <property type="match status" value="1"/>
</dbReference>
<dbReference type="Proteomes" id="UP000596661">
    <property type="component" value="Chromosome 1"/>
</dbReference>
<dbReference type="PANTHER" id="PTHR33710">
    <property type="entry name" value="BNAC02G09200D PROTEIN"/>
    <property type="match status" value="1"/>
</dbReference>
<protein>
    <submittedName>
        <fullName evidence="1">Uncharacterized protein</fullName>
    </submittedName>
</protein>
<dbReference type="EMBL" id="UZAU01000042">
    <property type="status" value="NOT_ANNOTATED_CDS"/>
    <property type="molecule type" value="Genomic_DNA"/>
</dbReference>
<dbReference type="OMA" id="CTENENH"/>
<dbReference type="Gramene" id="evm.model.01.1667">
    <property type="protein sequence ID" value="cds.evm.model.01.1667"/>
    <property type="gene ID" value="evm.TU.01.1667"/>
</dbReference>
<evidence type="ECO:0000313" key="2">
    <source>
        <dbReference type="Proteomes" id="UP000596661"/>
    </source>
</evidence>
<reference evidence="1" key="1">
    <citation type="submission" date="2018-11" db="EMBL/GenBank/DDBJ databases">
        <authorList>
            <person name="Grassa J C."/>
        </authorList>
    </citation>
    <scope>NUCLEOTIDE SEQUENCE [LARGE SCALE GENOMIC DNA]</scope>
</reference>
<dbReference type="InterPro" id="IPR036691">
    <property type="entry name" value="Endo/exonu/phosph_ase_sf"/>
</dbReference>
<name>A0A803NI13_CANSA</name>
<evidence type="ECO:0000313" key="1">
    <source>
        <dbReference type="EnsemblPlants" id="cds.evm.model.01.1667"/>
    </source>
</evidence>